<dbReference type="Gene3D" id="1.10.8.10">
    <property type="entry name" value="DNA helicase RuvA subunit, C-terminal domain"/>
    <property type="match status" value="1"/>
</dbReference>
<keyword evidence="2" id="KW-0675">Receptor</keyword>
<reference evidence="2 3" key="1">
    <citation type="journal article" date="2021" name="Elife">
        <title>Chloroplast acquisition without the gene transfer in kleptoplastic sea slugs, Plakobranchus ocellatus.</title>
        <authorList>
            <person name="Maeda T."/>
            <person name="Takahashi S."/>
            <person name="Yoshida T."/>
            <person name="Shimamura S."/>
            <person name="Takaki Y."/>
            <person name="Nagai Y."/>
            <person name="Toyoda A."/>
            <person name="Suzuki Y."/>
            <person name="Arimoto A."/>
            <person name="Ishii H."/>
            <person name="Satoh N."/>
            <person name="Nishiyama T."/>
            <person name="Hasebe M."/>
            <person name="Maruyama T."/>
            <person name="Minagawa J."/>
            <person name="Obokata J."/>
            <person name="Shigenobu S."/>
        </authorList>
    </citation>
    <scope>NUCLEOTIDE SEQUENCE [LARGE SCALE GENOMIC DNA]</scope>
</reference>
<feature type="compositionally biased region" description="Basic and acidic residues" evidence="1">
    <location>
        <begin position="1"/>
        <end position="12"/>
    </location>
</feature>
<feature type="compositionally biased region" description="Polar residues" evidence="1">
    <location>
        <begin position="106"/>
        <end position="118"/>
    </location>
</feature>
<organism evidence="2 3">
    <name type="scientific">Elysia marginata</name>
    <dbReference type="NCBI Taxonomy" id="1093978"/>
    <lineage>
        <taxon>Eukaryota</taxon>
        <taxon>Metazoa</taxon>
        <taxon>Spiralia</taxon>
        <taxon>Lophotrochozoa</taxon>
        <taxon>Mollusca</taxon>
        <taxon>Gastropoda</taxon>
        <taxon>Heterobranchia</taxon>
        <taxon>Euthyneura</taxon>
        <taxon>Panpulmonata</taxon>
        <taxon>Sacoglossa</taxon>
        <taxon>Placobranchoidea</taxon>
        <taxon>Plakobranchidae</taxon>
        <taxon>Elysia</taxon>
    </lineage>
</organism>
<dbReference type="SUPFAM" id="SSF46934">
    <property type="entry name" value="UBA-like"/>
    <property type="match status" value="1"/>
</dbReference>
<evidence type="ECO:0000313" key="3">
    <source>
        <dbReference type="Proteomes" id="UP000762676"/>
    </source>
</evidence>
<name>A0AAV4F9T6_9GAST</name>
<sequence length="118" mass="13333">MESEKVYTVKDSDSEEDIDEDEANLPSREECEERCQTFAEVTGTDSALAMFYLQDREWDVQRSISDYFADQDKEAPSLPLTSQVKQQKKLGEKKRASMSDAIASHKVNTVDSESLTLG</sequence>
<dbReference type="CDD" id="cd14672">
    <property type="entry name" value="UBA_ceTYDP2_like"/>
    <property type="match status" value="1"/>
</dbReference>
<proteinExistence type="predicted"/>
<dbReference type="InterPro" id="IPR009060">
    <property type="entry name" value="UBA-like_sf"/>
</dbReference>
<evidence type="ECO:0000313" key="2">
    <source>
        <dbReference type="EMBL" id="GFR70133.1"/>
    </source>
</evidence>
<comment type="caution">
    <text evidence="2">The sequence shown here is derived from an EMBL/GenBank/DDBJ whole genome shotgun (WGS) entry which is preliminary data.</text>
</comment>
<accession>A0AAV4F9T6</accession>
<gene>
    <name evidence="2" type="ORF">ElyMa_000321400</name>
</gene>
<protein>
    <submittedName>
        <fullName evidence="2">TRAF and TNF receptor-associated protein</fullName>
    </submittedName>
</protein>
<dbReference type="AlphaFoldDB" id="A0AAV4F9T6"/>
<feature type="region of interest" description="Disordered" evidence="1">
    <location>
        <begin position="1"/>
        <end position="30"/>
    </location>
</feature>
<dbReference type="Proteomes" id="UP000762676">
    <property type="component" value="Unassembled WGS sequence"/>
</dbReference>
<feature type="region of interest" description="Disordered" evidence="1">
    <location>
        <begin position="73"/>
        <end position="118"/>
    </location>
</feature>
<keyword evidence="3" id="KW-1185">Reference proteome</keyword>
<dbReference type="EMBL" id="BMAT01000636">
    <property type="protein sequence ID" value="GFR70133.1"/>
    <property type="molecule type" value="Genomic_DNA"/>
</dbReference>
<evidence type="ECO:0000256" key="1">
    <source>
        <dbReference type="SAM" id="MobiDB-lite"/>
    </source>
</evidence>
<dbReference type="Pfam" id="PF14555">
    <property type="entry name" value="UBA_4"/>
    <property type="match status" value="1"/>
</dbReference>
<feature type="compositionally biased region" description="Acidic residues" evidence="1">
    <location>
        <begin position="13"/>
        <end position="23"/>
    </location>
</feature>